<keyword evidence="2 3" id="KW-0690">Ribosome biogenesis</keyword>
<dbReference type="SUPFAM" id="SSF75420">
    <property type="entry name" value="YhbC-like, N-terminal domain"/>
    <property type="match status" value="1"/>
</dbReference>
<dbReference type="Pfam" id="PF17384">
    <property type="entry name" value="DUF150_C"/>
    <property type="match status" value="1"/>
</dbReference>
<evidence type="ECO:0000256" key="2">
    <source>
        <dbReference type="ARBA" id="ARBA00022517"/>
    </source>
</evidence>
<dbReference type="CDD" id="cd01734">
    <property type="entry name" value="YlxS_C"/>
    <property type="match status" value="1"/>
</dbReference>
<dbReference type="Pfam" id="PF02576">
    <property type="entry name" value="RimP_N"/>
    <property type="match status" value="1"/>
</dbReference>
<dbReference type="InterPro" id="IPR028998">
    <property type="entry name" value="RimP_C"/>
</dbReference>
<comment type="similarity">
    <text evidence="3">Belongs to the RimP family.</text>
</comment>
<dbReference type="EMBL" id="JABAFR010000001">
    <property type="protein sequence ID" value="NME43391.1"/>
    <property type="molecule type" value="Genomic_DNA"/>
</dbReference>
<dbReference type="GO" id="GO:0005829">
    <property type="term" value="C:cytosol"/>
    <property type="evidence" value="ECO:0007669"/>
    <property type="project" value="TreeGrafter"/>
</dbReference>
<name>A0A380LI88_9FIRM</name>
<dbReference type="Gene3D" id="3.30.300.70">
    <property type="entry name" value="RimP-like superfamily, N-terminal"/>
    <property type="match status" value="1"/>
</dbReference>
<reference evidence="6 9" key="2">
    <citation type="submission" date="2020-04" db="EMBL/GenBank/DDBJ databases">
        <authorList>
            <person name="Hitch T.C.A."/>
            <person name="Wylensek D."/>
            <person name="Clavel T."/>
        </authorList>
    </citation>
    <scope>NUCLEOTIDE SEQUENCE [LARGE SCALE GENOMIC DNA]</scope>
    <source>
        <strain evidence="6 9">BSM-383-APC-22F</strain>
    </source>
</reference>
<dbReference type="Proteomes" id="UP000255523">
    <property type="component" value="Unassembled WGS sequence"/>
</dbReference>
<dbReference type="GeneID" id="77461475"/>
<evidence type="ECO:0000313" key="8">
    <source>
        <dbReference type="Proteomes" id="UP000255523"/>
    </source>
</evidence>
<organism evidence="7 8">
    <name type="scientific">Faecalicoccus pleomorphus</name>
    <dbReference type="NCBI Taxonomy" id="1323"/>
    <lineage>
        <taxon>Bacteria</taxon>
        <taxon>Bacillati</taxon>
        <taxon>Bacillota</taxon>
        <taxon>Erysipelotrichia</taxon>
        <taxon>Erysipelotrichales</taxon>
        <taxon>Erysipelotrichaceae</taxon>
        <taxon>Faecalicoccus</taxon>
    </lineage>
</organism>
<dbReference type="Gene3D" id="2.30.30.180">
    <property type="entry name" value="Ribosome maturation factor RimP, C-terminal domain"/>
    <property type="match status" value="1"/>
</dbReference>
<evidence type="ECO:0000313" key="6">
    <source>
        <dbReference type="EMBL" id="NME43391.1"/>
    </source>
</evidence>
<dbReference type="PANTHER" id="PTHR33867">
    <property type="entry name" value="RIBOSOME MATURATION FACTOR RIMP"/>
    <property type="match status" value="1"/>
</dbReference>
<keyword evidence="1 3" id="KW-0963">Cytoplasm</keyword>
<dbReference type="InterPro" id="IPR036847">
    <property type="entry name" value="RimP_C_sf"/>
</dbReference>
<dbReference type="InterPro" id="IPR035956">
    <property type="entry name" value="RimP_N_sf"/>
</dbReference>
<dbReference type="PANTHER" id="PTHR33867:SF1">
    <property type="entry name" value="RIBOSOME MATURATION FACTOR RIMP"/>
    <property type="match status" value="1"/>
</dbReference>
<evidence type="ECO:0000256" key="3">
    <source>
        <dbReference type="HAMAP-Rule" id="MF_01077"/>
    </source>
</evidence>
<reference evidence="7 8" key="1">
    <citation type="submission" date="2018-06" db="EMBL/GenBank/DDBJ databases">
        <authorList>
            <consortium name="Pathogen Informatics"/>
            <person name="Doyle S."/>
        </authorList>
    </citation>
    <scope>NUCLEOTIDE SEQUENCE [LARGE SCALE GENOMIC DNA]</scope>
    <source>
        <strain evidence="7 8">NCTC11087</strain>
    </source>
</reference>
<evidence type="ECO:0000256" key="1">
    <source>
        <dbReference type="ARBA" id="ARBA00022490"/>
    </source>
</evidence>
<dbReference type="Proteomes" id="UP000540014">
    <property type="component" value="Unassembled WGS sequence"/>
</dbReference>
<protein>
    <recommendedName>
        <fullName evidence="3">Ribosome maturation factor RimP</fullName>
    </recommendedName>
</protein>
<dbReference type="RefSeq" id="WP_022789000.1">
    <property type="nucleotide sequence ID" value="NZ_CAMNNH010000067.1"/>
</dbReference>
<proteinExistence type="inferred from homology"/>
<evidence type="ECO:0000259" key="5">
    <source>
        <dbReference type="Pfam" id="PF17384"/>
    </source>
</evidence>
<dbReference type="InterPro" id="IPR003728">
    <property type="entry name" value="Ribosome_maturation_RimP"/>
</dbReference>
<dbReference type="EMBL" id="UHFX01000003">
    <property type="protein sequence ID" value="SUO03624.1"/>
    <property type="molecule type" value="Genomic_DNA"/>
</dbReference>
<sequence length="152" mass="17455">MDKLKEWIEPVLSKLGCRLYDIEWIPSQDPPLLRFSVEKEKGGMDLDTCALCSDAIGEVLDQKDWFASEYMLEVCSPGAERELKNEEQLQRALGEYVHCKLKDPKQGLDAVTGDLKEINEHSIVIQYKDKTRNKTMEIERENIALIRTAVKV</sequence>
<feature type="domain" description="Ribosome maturation factor RimP C-terminal" evidence="5">
    <location>
        <begin position="83"/>
        <end position="151"/>
    </location>
</feature>
<dbReference type="GO" id="GO:0000028">
    <property type="term" value="P:ribosomal small subunit assembly"/>
    <property type="evidence" value="ECO:0007669"/>
    <property type="project" value="TreeGrafter"/>
</dbReference>
<comment type="function">
    <text evidence="3">Required for maturation of 30S ribosomal subunits.</text>
</comment>
<dbReference type="InterPro" id="IPR028989">
    <property type="entry name" value="RimP_N"/>
</dbReference>
<feature type="domain" description="Ribosome maturation factor RimP N-terminal" evidence="4">
    <location>
        <begin position="8"/>
        <end position="80"/>
    </location>
</feature>
<dbReference type="AlphaFoldDB" id="A0A380LI88"/>
<dbReference type="SUPFAM" id="SSF74942">
    <property type="entry name" value="YhbC-like, C-terminal domain"/>
    <property type="match status" value="1"/>
</dbReference>
<keyword evidence="8" id="KW-1185">Reference proteome</keyword>
<dbReference type="GO" id="GO:0006412">
    <property type="term" value="P:translation"/>
    <property type="evidence" value="ECO:0007669"/>
    <property type="project" value="TreeGrafter"/>
</dbReference>
<dbReference type="OrthoDB" id="9805006at2"/>
<evidence type="ECO:0000259" key="4">
    <source>
        <dbReference type="Pfam" id="PF02576"/>
    </source>
</evidence>
<comment type="subcellular location">
    <subcellularLocation>
        <location evidence="3">Cytoplasm</location>
    </subcellularLocation>
</comment>
<evidence type="ECO:0000313" key="7">
    <source>
        <dbReference type="EMBL" id="SUO03624.1"/>
    </source>
</evidence>
<dbReference type="HAMAP" id="MF_01077">
    <property type="entry name" value="RimP"/>
    <property type="match status" value="1"/>
</dbReference>
<gene>
    <name evidence="3 7" type="primary">rimP</name>
    <name evidence="6" type="ORF">HF861_00620</name>
    <name evidence="7" type="ORF">NCTC11087_00492</name>
</gene>
<evidence type="ECO:0000313" key="9">
    <source>
        <dbReference type="Proteomes" id="UP000540014"/>
    </source>
</evidence>
<accession>A0A380LI88</accession>